<evidence type="ECO:0000313" key="4">
    <source>
        <dbReference type="EMBL" id="CAB4364236.1"/>
    </source>
</evidence>
<dbReference type="PANTHER" id="PTHR42693:SF53">
    <property type="entry name" value="ENDO-4-O-SULFATASE"/>
    <property type="match status" value="1"/>
</dbReference>
<evidence type="ECO:0000313" key="9">
    <source>
        <dbReference type="EMBL" id="CAB4981534.1"/>
    </source>
</evidence>
<name>A0A6J6YB95_9ZZZZ</name>
<feature type="domain" description="Sulfatase N-terminal" evidence="3">
    <location>
        <begin position="5"/>
        <end position="399"/>
    </location>
</feature>
<dbReference type="InterPro" id="IPR017850">
    <property type="entry name" value="Alkaline_phosphatase_core_sf"/>
</dbReference>
<comment type="similarity">
    <text evidence="1">Belongs to the sulfatase family.</text>
</comment>
<evidence type="ECO:0000313" key="5">
    <source>
        <dbReference type="EMBL" id="CAB4704320.1"/>
    </source>
</evidence>
<dbReference type="Gene3D" id="3.40.720.10">
    <property type="entry name" value="Alkaline Phosphatase, subunit A"/>
    <property type="match status" value="1"/>
</dbReference>
<dbReference type="AlphaFoldDB" id="A0A6J6YB95"/>
<dbReference type="EMBL" id="CAESGF010000011">
    <property type="protein sequence ID" value="CAB4364236.1"/>
    <property type="molecule type" value="Genomic_DNA"/>
</dbReference>
<organism evidence="6">
    <name type="scientific">freshwater metagenome</name>
    <dbReference type="NCBI Taxonomy" id="449393"/>
    <lineage>
        <taxon>unclassified sequences</taxon>
        <taxon>metagenomes</taxon>
        <taxon>ecological metagenomes</taxon>
    </lineage>
</organism>
<keyword evidence="2" id="KW-0378">Hydrolase</keyword>
<dbReference type="SUPFAM" id="SSF53649">
    <property type="entry name" value="Alkaline phosphatase-like"/>
    <property type="match status" value="1"/>
</dbReference>
<evidence type="ECO:0000259" key="3">
    <source>
        <dbReference type="Pfam" id="PF00884"/>
    </source>
</evidence>
<accession>A0A6J6YB95</accession>
<proteinExistence type="inferred from homology"/>
<evidence type="ECO:0000256" key="2">
    <source>
        <dbReference type="ARBA" id="ARBA00022801"/>
    </source>
</evidence>
<dbReference type="EMBL" id="CAFAAV010000022">
    <property type="protein sequence ID" value="CAB4806672.1"/>
    <property type="molecule type" value="Genomic_DNA"/>
</dbReference>
<dbReference type="InterPro" id="IPR050738">
    <property type="entry name" value="Sulfatase"/>
</dbReference>
<evidence type="ECO:0000313" key="6">
    <source>
        <dbReference type="EMBL" id="CAB4806672.1"/>
    </source>
</evidence>
<reference evidence="6" key="1">
    <citation type="submission" date="2020-05" db="EMBL/GenBank/DDBJ databases">
        <authorList>
            <person name="Chiriac C."/>
            <person name="Salcher M."/>
            <person name="Ghai R."/>
            <person name="Kavagutti S V."/>
        </authorList>
    </citation>
    <scope>NUCLEOTIDE SEQUENCE</scope>
</reference>
<dbReference type="Pfam" id="PF00884">
    <property type="entry name" value="Sulfatase"/>
    <property type="match status" value="1"/>
</dbReference>
<dbReference type="PANTHER" id="PTHR42693">
    <property type="entry name" value="ARYLSULFATASE FAMILY MEMBER"/>
    <property type="match status" value="1"/>
</dbReference>
<sequence length="514" mass="57035">MGRKILFITTDQQRYDTLGCNGGTIARTPVVDALAAQGVRYERLHPQSVVCMPSRSTMITGQHVSTHGVWMNGVPLPEDAPSVAEVLHDAGYRTAIIGKPHFEPFLDPFARFAENTFAGNGTFGPHRGFEHFESATHGAAGPLHYARWLLATHPEAVGMFYPVLDGSLEVNAMGGGDTGAPQAWVNNIPKEWYHTDWVADRTISWLDSLAADDDWFCWMSFPDPHHPWDPPASEVARIDWREVPLPAGYIENQAERERVLDNKPKHWRAWYDGRVVSNYEAPLSWVPASLTADQIRETTALNAVECELIDEAIGRVLQHLRAKGCDDDLDIVFTTDHGELGGDFGLLFKGPYHVDGLMRLPLIWRPAPSSRAGAESGTTVTRPVGHLDLAPTFCTIAGVEIPHWMEGKPLPIDDTDADARGFERVLTEWDSELFGVGVHLRTITRDGFVCTTYLPGTAHDGTEGELYDLNDDPLQRVNRWDDPALAALRSDLIADLWDHQPPMQLPLRGVEAPV</sequence>
<dbReference type="GO" id="GO:0004065">
    <property type="term" value="F:arylsulfatase activity"/>
    <property type="evidence" value="ECO:0007669"/>
    <property type="project" value="TreeGrafter"/>
</dbReference>
<evidence type="ECO:0000313" key="7">
    <source>
        <dbReference type="EMBL" id="CAB4851773.1"/>
    </source>
</evidence>
<evidence type="ECO:0000313" key="8">
    <source>
        <dbReference type="EMBL" id="CAB4933950.1"/>
    </source>
</evidence>
<gene>
    <name evidence="5" type="ORF">UFOPK2656_00253</name>
    <name evidence="6" type="ORF">UFOPK3099_00458</name>
    <name evidence="7" type="ORF">UFOPK3267_01712</name>
    <name evidence="8" type="ORF">UFOPK3651_01666</name>
    <name evidence="9" type="ORF">UFOPK3931_00838</name>
    <name evidence="4" type="ORF">UFOPK4189_02001</name>
</gene>
<protein>
    <submittedName>
        <fullName evidence="6">Unannotated protein</fullName>
    </submittedName>
</protein>
<evidence type="ECO:0000256" key="1">
    <source>
        <dbReference type="ARBA" id="ARBA00008779"/>
    </source>
</evidence>
<dbReference type="EMBL" id="CAFBOL010000015">
    <property type="protein sequence ID" value="CAB4981534.1"/>
    <property type="molecule type" value="Genomic_DNA"/>
</dbReference>
<dbReference type="EMBL" id="CAFBIY010000095">
    <property type="protein sequence ID" value="CAB4851773.1"/>
    <property type="molecule type" value="Genomic_DNA"/>
</dbReference>
<dbReference type="EMBL" id="CAFBMT010000008">
    <property type="protein sequence ID" value="CAB4933950.1"/>
    <property type="molecule type" value="Genomic_DNA"/>
</dbReference>
<dbReference type="EMBL" id="CAEZYF010000001">
    <property type="protein sequence ID" value="CAB4704320.1"/>
    <property type="molecule type" value="Genomic_DNA"/>
</dbReference>
<dbReference type="InterPro" id="IPR000917">
    <property type="entry name" value="Sulfatase_N"/>
</dbReference>